<dbReference type="InterPro" id="IPR050953">
    <property type="entry name" value="N4_N6_ade-DNA_methylase"/>
</dbReference>
<dbReference type="EMBL" id="CZAL01000003">
    <property type="protein sequence ID" value="CUO86713.1"/>
    <property type="molecule type" value="Genomic_DNA"/>
</dbReference>
<evidence type="ECO:0000259" key="9">
    <source>
        <dbReference type="Pfam" id="PF20473"/>
    </source>
</evidence>
<comment type="catalytic activity">
    <reaction evidence="4">
        <text>a 2'-deoxyadenosine in DNA + S-adenosyl-L-methionine = an N(6)-methyl-2'-deoxyadenosine in DNA + S-adenosyl-L-homocysteine + H(+)</text>
        <dbReference type="Rhea" id="RHEA:15197"/>
        <dbReference type="Rhea" id="RHEA-COMP:12418"/>
        <dbReference type="Rhea" id="RHEA-COMP:12419"/>
        <dbReference type="ChEBI" id="CHEBI:15378"/>
        <dbReference type="ChEBI" id="CHEBI:57856"/>
        <dbReference type="ChEBI" id="CHEBI:59789"/>
        <dbReference type="ChEBI" id="CHEBI:90615"/>
        <dbReference type="ChEBI" id="CHEBI:90616"/>
        <dbReference type="EC" id="2.1.1.72"/>
    </reaction>
</comment>
<dbReference type="InterPro" id="IPR046818">
    <property type="entry name" value="MmeI_C"/>
</dbReference>
<evidence type="ECO:0000313" key="11">
    <source>
        <dbReference type="Proteomes" id="UP000095709"/>
    </source>
</evidence>
<accession>A0A174IHM8</accession>
<dbReference type="Proteomes" id="UP000095709">
    <property type="component" value="Unassembled WGS sequence"/>
</dbReference>
<feature type="domain" description="MmeI-like DNA-methyltransferase" evidence="9">
    <location>
        <begin position="364"/>
        <end position="631"/>
    </location>
</feature>
<reference evidence="10 11" key="1">
    <citation type="submission" date="2015-09" db="EMBL/GenBank/DDBJ databases">
        <authorList>
            <consortium name="Pathogen Informatics"/>
        </authorList>
    </citation>
    <scope>NUCLEOTIDE SEQUENCE [LARGE SCALE GENOMIC DNA]</scope>
    <source>
        <strain evidence="10 11">2789STDY5834885</strain>
    </source>
</reference>
<dbReference type="AlphaFoldDB" id="A0A174IHM8"/>
<evidence type="ECO:0000256" key="4">
    <source>
        <dbReference type="ARBA" id="ARBA00047942"/>
    </source>
</evidence>
<protein>
    <recommendedName>
        <fullName evidence="1">site-specific DNA-methyltransferase (adenine-specific)</fullName>
        <ecNumber evidence="1">2.1.1.72</ecNumber>
    </recommendedName>
</protein>
<dbReference type="GO" id="GO:0009007">
    <property type="term" value="F:site-specific DNA-methyltransferase (adenine-specific) activity"/>
    <property type="evidence" value="ECO:0007669"/>
    <property type="project" value="UniProtKB-EC"/>
</dbReference>
<dbReference type="InterPro" id="IPR029063">
    <property type="entry name" value="SAM-dependent_MTases_sf"/>
</dbReference>
<sequence length="935" mass="106725">MNDVEQRVAAKAFAAYWKDKGYEKGESQSFWLSLLRDVFGKEHPEQFILFEEQVHLDHTSFIDGNIPETKVLIEQKGLGKDLRKPIKQSDGTYLTPFQQAKRYITELPLSQHPRWVVTCNFEKFLVYDMERPGGEPEEILLENLEKEYYRLQFLVDSGNEHLKREMEVSIAAGEIVGLLYDAFAKQYADPTSERAMKSLNVLCVRLVFCLYAEDAGIFGGRGMFHDYLAEFDARKMRRAITDLFKILDTKLEDRDPYLKDDFPELAAFPYVNGGLFANEDIEIPPFTDEIRDLLLTKASSDFDWSEISPTIFGAVFESTLNPETRRSGGMHYTSIENIHKVIDPLFLDELKAEFEEIRNIAVKRTRERKLQDFQKKLSTLTFLDPACGSGNFLTETYLSLRRLENEILQELQGGQMVLGYDNMNPIQVSISQFYGIEINDFAVTVAKTALWIAESQMMKETESIVLMHLDFLPLKTNAFIHEGNALQVDWESVIPKYQLSYIMGNPPFVARAGRTKAKDSSSKGMLDDTQKTDRLNVFGEDLGNVDYVACWFKKAAVFTKNTAIRCAFVATDSICQGQQIYPIWKNILQDDIYINFAYKFFKWNSEAGKTATVYVIIVGFSHIEDREALLFSGDRVIKVPHISPYLTAAEDILVSSRNKPLCQVPVFKMGNQPIDNGNYLFTKSEMDNFVEKEPNSQKYFRQWLDGAGFLNNTFKYCLWLGGCSPAELKAMPECLKLVKAVKEYREKSNRKSTKKLADTPTRFQTENMPSGNYIAAPEVSSGNRRYIPMGFLDENTFCSNKLRLMSGATLFHFGVLQSNVHMAWTRTVCGYYGPSYQYSINIVYNNFPWPTPTDAQKAKIEQTAQAILDARALYPDSSLAELYDEVLMPPELIRAHQANDRAVMAAYGFTKGTPEFSSESACVASLMRMYQELTK</sequence>
<evidence type="ECO:0000259" key="5">
    <source>
        <dbReference type="Pfam" id="PF20464"/>
    </source>
</evidence>
<evidence type="ECO:0000259" key="6">
    <source>
        <dbReference type="Pfam" id="PF20465"/>
    </source>
</evidence>
<dbReference type="Pfam" id="PF20466">
    <property type="entry name" value="MmeI_TRD"/>
    <property type="match status" value="1"/>
</dbReference>
<evidence type="ECO:0000259" key="8">
    <source>
        <dbReference type="Pfam" id="PF20467"/>
    </source>
</evidence>
<dbReference type="InterPro" id="IPR046819">
    <property type="entry name" value="MmeI_hel"/>
</dbReference>
<dbReference type="Pfam" id="PF20465">
    <property type="entry name" value="MmeI_hel"/>
    <property type="match status" value="1"/>
</dbReference>
<gene>
    <name evidence="10" type="ORF">ERS852498_00672</name>
</gene>
<feature type="domain" description="MmeI-like C-terminal" evidence="8">
    <location>
        <begin position="854"/>
        <end position="935"/>
    </location>
</feature>
<dbReference type="SUPFAM" id="SSF53335">
    <property type="entry name" value="S-adenosyl-L-methionine-dependent methyltransferases"/>
    <property type="match status" value="1"/>
</dbReference>
<evidence type="ECO:0000259" key="7">
    <source>
        <dbReference type="Pfam" id="PF20466"/>
    </source>
</evidence>
<keyword evidence="2 10" id="KW-0489">Methyltransferase</keyword>
<dbReference type="RefSeq" id="WP_055171286.1">
    <property type="nucleotide sequence ID" value="NZ_CZAL01000003.1"/>
</dbReference>
<name>A0A174IHM8_9FIRM</name>
<keyword evidence="3 10" id="KW-0808">Transferase</keyword>
<proteinExistence type="predicted"/>
<dbReference type="Pfam" id="PF20464">
    <property type="entry name" value="MmeI_N"/>
    <property type="match status" value="1"/>
</dbReference>
<organism evidence="10 11">
    <name type="scientific">Fusicatenibacter saccharivorans</name>
    <dbReference type="NCBI Taxonomy" id="1150298"/>
    <lineage>
        <taxon>Bacteria</taxon>
        <taxon>Bacillati</taxon>
        <taxon>Bacillota</taxon>
        <taxon>Clostridia</taxon>
        <taxon>Lachnospirales</taxon>
        <taxon>Lachnospiraceae</taxon>
        <taxon>Fusicatenibacter</taxon>
    </lineage>
</organism>
<evidence type="ECO:0000256" key="3">
    <source>
        <dbReference type="ARBA" id="ARBA00022679"/>
    </source>
</evidence>
<feature type="domain" description="MmeI-like N-terminal" evidence="5">
    <location>
        <begin position="10"/>
        <end position="186"/>
    </location>
</feature>
<dbReference type="Gene3D" id="3.40.50.150">
    <property type="entry name" value="Vaccinia Virus protein VP39"/>
    <property type="match status" value="1"/>
</dbReference>
<feature type="domain" description="MmeI-like target recognition" evidence="7">
    <location>
        <begin position="649"/>
        <end position="851"/>
    </location>
</feature>
<dbReference type="Pfam" id="PF20467">
    <property type="entry name" value="MmeI_C"/>
    <property type="match status" value="1"/>
</dbReference>
<dbReference type="PANTHER" id="PTHR33841">
    <property type="entry name" value="DNA METHYLTRANSFERASE YEEA-RELATED"/>
    <property type="match status" value="1"/>
</dbReference>
<dbReference type="PANTHER" id="PTHR33841:SF1">
    <property type="entry name" value="DNA METHYLTRANSFERASE A"/>
    <property type="match status" value="1"/>
</dbReference>
<dbReference type="Pfam" id="PF20473">
    <property type="entry name" value="MmeI_Mtase"/>
    <property type="match status" value="1"/>
</dbReference>
<dbReference type="InterPro" id="IPR046817">
    <property type="entry name" value="MmeI_N"/>
</dbReference>
<dbReference type="InterPro" id="IPR046816">
    <property type="entry name" value="MmeI_Mtase"/>
</dbReference>
<feature type="domain" description="MmeI-like helicase spacer" evidence="6">
    <location>
        <begin position="198"/>
        <end position="276"/>
    </location>
</feature>
<evidence type="ECO:0000313" key="10">
    <source>
        <dbReference type="EMBL" id="CUO86713.1"/>
    </source>
</evidence>
<dbReference type="GO" id="GO:0032259">
    <property type="term" value="P:methylation"/>
    <property type="evidence" value="ECO:0007669"/>
    <property type="project" value="UniProtKB-KW"/>
</dbReference>
<dbReference type="InterPro" id="IPR046820">
    <property type="entry name" value="MmeI_TRD"/>
</dbReference>
<dbReference type="EC" id="2.1.1.72" evidence="1"/>
<evidence type="ECO:0000256" key="2">
    <source>
        <dbReference type="ARBA" id="ARBA00022603"/>
    </source>
</evidence>
<evidence type="ECO:0000256" key="1">
    <source>
        <dbReference type="ARBA" id="ARBA00011900"/>
    </source>
</evidence>